<keyword evidence="8 9" id="KW-0472">Membrane</keyword>
<dbReference type="InterPro" id="IPR006240">
    <property type="entry name" value="CysQ"/>
</dbReference>
<dbReference type="Gene3D" id="3.30.540.10">
    <property type="entry name" value="Fructose-1,6-Bisphosphatase, subunit A, domain 1"/>
    <property type="match status" value="1"/>
</dbReference>
<comment type="cofactor">
    <cofactor evidence="9 10">
        <name>Mg(2+)</name>
        <dbReference type="ChEBI" id="CHEBI:18420"/>
    </cofactor>
</comment>
<dbReference type="PRINTS" id="PR00377">
    <property type="entry name" value="IMPHPHTASES"/>
</dbReference>
<comment type="catalytic activity">
    <reaction evidence="1 9">
        <text>adenosine 3',5'-bisphosphate + H2O = AMP + phosphate</text>
        <dbReference type="Rhea" id="RHEA:10040"/>
        <dbReference type="ChEBI" id="CHEBI:15377"/>
        <dbReference type="ChEBI" id="CHEBI:43474"/>
        <dbReference type="ChEBI" id="CHEBI:58343"/>
        <dbReference type="ChEBI" id="CHEBI:456215"/>
        <dbReference type="EC" id="3.1.3.7"/>
    </reaction>
</comment>
<evidence type="ECO:0000256" key="10">
    <source>
        <dbReference type="PIRSR" id="PIRSR600760-2"/>
    </source>
</evidence>
<dbReference type="GO" id="GO:0000287">
    <property type="term" value="F:magnesium ion binding"/>
    <property type="evidence" value="ECO:0007669"/>
    <property type="project" value="UniProtKB-UniRule"/>
</dbReference>
<evidence type="ECO:0000256" key="6">
    <source>
        <dbReference type="ARBA" id="ARBA00022801"/>
    </source>
</evidence>
<feature type="binding site" evidence="9">
    <location>
        <position position="112"/>
    </location>
    <ligand>
        <name>Mg(2+)</name>
        <dbReference type="ChEBI" id="CHEBI:18420"/>
        <label>2</label>
    </ligand>
</feature>
<dbReference type="AlphaFoldDB" id="A0A1M6GAK6"/>
<feature type="binding site" evidence="10">
    <location>
        <position position="115"/>
    </location>
    <ligand>
        <name>Mg(2+)</name>
        <dbReference type="ChEBI" id="CHEBI:18420"/>
        <label>1</label>
        <note>catalytic</note>
    </ligand>
</feature>
<feature type="binding site" evidence="10">
    <location>
        <position position="112"/>
    </location>
    <ligand>
        <name>Mg(2+)</name>
        <dbReference type="ChEBI" id="CHEBI:18420"/>
        <label>1</label>
        <note>catalytic</note>
    </ligand>
</feature>
<comment type="similarity">
    <text evidence="2 9">Belongs to the inositol monophosphatase superfamily. CysQ family.</text>
</comment>
<dbReference type="GO" id="GO:0050427">
    <property type="term" value="P:3'-phosphoadenosine 5'-phosphosulfate metabolic process"/>
    <property type="evidence" value="ECO:0007669"/>
    <property type="project" value="TreeGrafter"/>
</dbReference>
<feature type="binding site" evidence="9">
    <location>
        <position position="112"/>
    </location>
    <ligand>
        <name>Mg(2+)</name>
        <dbReference type="ChEBI" id="CHEBI:18420"/>
        <label>1</label>
    </ligand>
</feature>
<feature type="binding site" evidence="10">
    <location>
        <position position="239"/>
    </location>
    <ligand>
        <name>Mg(2+)</name>
        <dbReference type="ChEBI" id="CHEBI:18420"/>
        <label>1</label>
        <note>catalytic</note>
    </ligand>
</feature>
<dbReference type="STRING" id="198092.SAMN02745194_01671"/>
<dbReference type="GO" id="GO:0008441">
    <property type="term" value="F:3'(2'),5'-bisphosphate nucleotidase activity"/>
    <property type="evidence" value="ECO:0007669"/>
    <property type="project" value="UniProtKB-UniRule"/>
</dbReference>
<dbReference type="Gene3D" id="3.40.190.80">
    <property type="match status" value="1"/>
</dbReference>
<evidence type="ECO:0000256" key="1">
    <source>
        <dbReference type="ARBA" id="ARBA00001625"/>
    </source>
</evidence>
<comment type="function">
    <text evidence="9">Converts adenosine-3',5'-bisphosphate (PAP) to AMP.</text>
</comment>
<dbReference type="GO" id="GO:0000103">
    <property type="term" value="P:sulfate assimilation"/>
    <property type="evidence" value="ECO:0007669"/>
    <property type="project" value="TreeGrafter"/>
</dbReference>
<gene>
    <name evidence="9" type="primary">cysQ</name>
    <name evidence="11" type="ORF">SAMN02745194_01671</name>
</gene>
<dbReference type="InterPro" id="IPR000760">
    <property type="entry name" value="Inositol_monophosphatase-like"/>
</dbReference>
<feature type="binding site" evidence="9">
    <location>
        <position position="239"/>
    </location>
    <ligand>
        <name>Mg(2+)</name>
        <dbReference type="ChEBI" id="CHEBI:18420"/>
        <label>2</label>
    </ligand>
</feature>
<evidence type="ECO:0000256" key="3">
    <source>
        <dbReference type="ARBA" id="ARBA00022475"/>
    </source>
</evidence>
<dbReference type="PANTHER" id="PTHR43028:SF5">
    <property type="entry name" value="3'(2'),5'-BISPHOSPHATE NUCLEOTIDASE 1"/>
    <property type="match status" value="1"/>
</dbReference>
<feature type="binding site" evidence="9">
    <location>
        <position position="115"/>
    </location>
    <ligand>
        <name>Mg(2+)</name>
        <dbReference type="ChEBI" id="CHEBI:18420"/>
        <label>2</label>
    </ligand>
</feature>
<keyword evidence="3 9" id="KW-1003">Cell membrane</keyword>
<dbReference type="PANTHER" id="PTHR43028">
    <property type="entry name" value="3'(2'),5'-BISPHOSPHATE NUCLEOTIDASE 1"/>
    <property type="match status" value="1"/>
</dbReference>
<dbReference type="PROSITE" id="PS00629">
    <property type="entry name" value="IMP_1"/>
    <property type="match status" value="1"/>
</dbReference>
<dbReference type="PROSITE" id="PS00630">
    <property type="entry name" value="IMP_2"/>
    <property type="match status" value="1"/>
</dbReference>
<evidence type="ECO:0000313" key="11">
    <source>
        <dbReference type="EMBL" id="SHJ06897.1"/>
    </source>
</evidence>
<evidence type="ECO:0000256" key="2">
    <source>
        <dbReference type="ARBA" id="ARBA00005289"/>
    </source>
</evidence>
<dbReference type="InterPro" id="IPR050725">
    <property type="entry name" value="CysQ/Inositol_MonoPase"/>
</dbReference>
<keyword evidence="4 9" id="KW-0997">Cell inner membrane</keyword>
<protein>
    <recommendedName>
        <fullName evidence="9">3'(2'),5'-bisphosphate nucleotidase CysQ</fullName>
        <ecNumber evidence="9">3.1.3.7</ecNumber>
    </recommendedName>
    <alternativeName>
        <fullName evidence="9">3'(2'),5-bisphosphonucleoside 3'(2')-phosphohydrolase</fullName>
    </alternativeName>
    <alternativeName>
        <fullName evidence="9">3'-phosphoadenosine 5'-phosphate phosphatase</fullName>
        <shortName evidence="9">PAP phosphatase</shortName>
    </alternativeName>
</protein>
<dbReference type="HAMAP" id="MF_02095">
    <property type="entry name" value="CysQ"/>
    <property type="match status" value="1"/>
</dbReference>
<reference evidence="11 12" key="1">
    <citation type="submission" date="2016-11" db="EMBL/GenBank/DDBJ databases">
        <authorList>
            <person name="Jaros S."/>
            <person name="Januszkiewicz K."/>
            <person name="Wedrychowicz H."/>
        </authorList>
    </citation>
    <scope>NUCLEOTIDE SEQUENCE [LARGE SCALE GENOMIC DNA]</scope>
    <source>
        <strain evidence="11 12">DSM 14916</strain>
    </source>
</reference>
<dbReference type="NCBIfam" id="TIGR01331">
    <property type="entry name" value="bisphos_cysQ"/>
    <property type="match status" value="1"/>
</dbReference>
<organism evidence="11 12">
    <name type="scientific">Muricoccus roseus</name>
    <dbReference type="NCBI Taxonomy" id="198092"/>
    <lineage>
        <taxon>Bacteria</taxon>
        <taxon>Pseudomonadati</taxon>
        <taxon>Pseudomonadota</taxon>
        <taxon>Alphaproteobacteria</taxon>
        <taxon>Acetobacterales</taxon>
        <taxon>Roseomonadaceae</taxon>
        <taxon>Muricoccus</taxon>
    </lineage>
</organism>
<accession>A0A1M6GAK6</accession>
<dbReference type="GO" id="GO:0005886">
    <property type="term" value="C:plasma membrane"/>
    <property type="evidence" value="ECO:0007669"/>
    <property type="project" value="UniProtKB-SubCell"/>
</dbReference>
<evidence type="ECO:0000313" key="12">
    <source>
        <dbReference type="Proteomes" id="UP000184387"/>
    </source>
</evidence>
<feature type="binding site" evidence="9">
    <location>
        <position position="114"/>
    </location>
    <ligand>
        <name>Mg(2+)</name>
        <dbReference type="ChEBI" id="CHEBI:18420"/>
        <label>1</label>
    </ligand>
</feature>
<keyword evidence="12" id="KW-1185">Reference proteome</keyword>
<dbReference type="EMBL" id="FQZF01000008">
    <property type="protein sequence ID" value="SHJ06897.1"/>
    <property type="molecule type" value="Genomic_DNA"/>
</dbReference>
<feature type="binding site" evidence="10">
    <location>
        <position position="114"/>
    </location>
    <ligand>
        <name>Mg(2+)</name>
        <dbReference type="ChEBI" id="CHEBI:18420"/>
        <label>1</label>
        <note>catalytic</note>
    </ligand>
</feature>
<proteinExistence type="inferred from homology"/>
<name>A0A1M6GAK6_9PROT</name>
<dbReference type="SUPFAM" id="SSF56655">
    <property type="entry name" value="Carbohydrate phosphatase"/>
    <property type="match status" value="1"/>
</dbReference>
<feature type="binding site" evidence="10">
    <location>
        <position position="93"/>
    </location>
    <ligand>
        <name>Mg(2+)</name>
        <dbReference type="ChEBI" id="CHEBI:18420"/>
        <label>2</label>
    </ligand>
</feature>
<dbReference type="InterPro" id="IPR020583">
    <property type="entry name" value="Inositol_monoP_metal-BS"/>
</dbReference>
<keyword evidence="6 9" id="KW-0378">Hydrolase</keyword>
<feature type="binding site" evidence="9">
    <location>
        <position position="239"/>
    </location>
    <ligand>
        <name>substrate</name>
    </ligand>
</feature>
<evidence type="ECO:0000256" key="7">
    <source>
        <dbReference type="ARBA" id="ARBA00022842"/>
    </source>
</evidence>
<evidence type="ECO:0000256" key="5">
    <source>
        <dbReference type="ARBA" id="ARBA00022723"/>
    </source>
</evidence>
<dbReference type="InterPro" id="IPR020550">
    <property type="entry name" value="Inositol_monophosphatase_CS"/>
</dbReference>
<keyword evidence="7 9" id="KW-0460">Magnesium</keyword>
<dbReference type="EC" id="3.1.3.7" evidence="9"/>
<dbReference type="GO" id="GO:0046854">
    <property type="term" value="P:phosphatidylinositol phosphate biosynthetic process"/>
    <property type="evidence" value="ECO:0007669"/>
    <property type="project" value="InterPro"/>
</dbReference>
<keyword evidence="5 9" id="KW-0479">Metal-binding</keyword>
<feature type="binding site" evidence="9">
    <location>
        <position position="93"/>
    </location>
    <ligand>
        <name>Mg(2+)</name>
        <dbReference type="ChEBI" id="CHEBI:18420"/>
        <label>1</label>
    </ligand>
</feature>
<sequence>MPRAPGGPCLHRPGLPLAPRTGYSPGMTDEDLLALAADLAERAAHAINAIRAAGFAVERKSDESPVTEADRVAEALIVEGLRAATPDIPVVAEEEVAAGLVTALARRTWLVDPLDGTREFAKGYDSFAVNVGLVVDGRAYLGAVAVPASMEIFAGIAPLGLAWKRDAAGQRAIRARAIPPQGATVLASRHYSDDPRLDRFLEGRKVAHIEKIGSAVKFCRLAEGAGDLYPRFGRTMEWDTAAPQAVLEAAGGRVVGFDGAPLRYGKPEFENPPFLAEGLVGAA</sequence>
<dbReference type="Proteomes" id="UP000184387">
    <property type="component" value="Unassembled WGS sequence"/>
</dbReference>
<comment type="subcellular location">
    <subcellularLocation>
        <location evidence="9">Cell inner membrane</location>
        <topology evidence="9">Peripheral membrane protein</topology>
        <orientation evidence="9">Cytoplasmic side</orientation>
    </subcellularLocation>
</comment>
<feature type="binding site" evidence="9">
    <location>
        <begin position="114"/>
        <end position="117"/>
    </location>
    <ligand>
        <name>substrate</name>
    </ligand>
</feature>
<dbReference type="CDD" id="cd01638">
    <property type="entry name" value="CysQ"/>
    <property type="match status" value="1"/>
</dbReference>
<feature type="binding site" evidence="9">
    <location>
        <position position="93"/>
    </location>
    <ligand>
        <name>substrate</name>
    </ligand>
</feature>
<dbReference type="Pfam" id="PF00459">
    <property type="entry name" value="Inositol_P"/>
    <property type="match status" value="1"/>
</dbReference>
<evidence type="ECO:0000256" key="9">
    <source>
        <dbReference type="HAMAP-Rule" id="MF_02095"/>
    </source>
</evidence>
<evidence type="ECO:0000256" key="4">
    <source>
        <dbReference type="ARBA" id="ARBA00022519"/>
    </source>
</evidence>
<evidence type="ECO:0000256" key="8">
    <source>
        <dbReference type="ARBA" id="ARBA00023136"/>
    </source>
</evidence>